<feature type="region of interest" description="Disordered" evidence="12">
    <location>
        <begin position="521"/>
        <end position="564"/>
    </location>
</feature>
<evidence type="ECO:0000256" key="11">
    <source>
        <dbReference type="PROSITE-ProRule" id="PRU10141"/>
    </source>
</evidence>
<dbReference type="GO" id="GO:0005524">
    <property type="term" value="F:ATP binding"/>
    <property type="evidence" value="ECO:0007669"/>
    <property type="project" value="UniProtKB-UniRule"/>
</dbReference>
<comment type="catalytic activity">
    <reaction evidence="10">
        <text>L-seryl-[protein] + ATP = O-phospho-L-seryl-[protein] + ADP + H(+)</text>
        <dbReference type="Rhea" id="RHEA:17989"/>
        <dbReference type="Rhea" id="RHEA-COMP:9863"/>
        <dbReference type="Rhea" id="RHEA-COMP:11604"/>
        <dbReference type="ChEBI" id="CHEBI:15378"/>
        <dbReference type="ChEBI" id="CHEBI:29999"/>
        <dbReference type="ChEBI" id="CHEBI:30616"/>
        <dbReference type="ChEBI" id="CHEBI:83421"/>
        <dbReference type="ChEBI" id="CHEBI:456216"/>
        <dbReference type="EC" id="2.7.11.1"/>
    </reaction>
</comment>
<evidence type="ECO:0000256" key="4">
    <source>
        <dbReference type="ARBA" id="ARBA00022553"/>
    </source>
</evidence>
<organism evidence="16">
    <name type="scientific">Enterobius vermicularis</name>
    <name type="common">Human pinworm</name>
    <dbReference type="NCBI Taxonomy" id="51028"/>
    <lineage>
        <taxon>Eukaryota</taxon>
        <taxon>Metazoa</taxon>
        <taxon>Ecdysozoa</taxon>
        <taxon>Nematoda</taxon>
        <taxon>Chromadorea</taxon>
        <taxon>Rhabditida</taxon>
        <taxon>Spirurina</taxon>
        <taxon>Oxyuridomorpha</taxon>
        <taxon>Oxyuroidea</taxon>
        <taxon>Oxyuridae</taxon>
        <taxon>Enterobius</taxon>
    </lineage>
</organism>
<evidence type="ECO:0000313" key="15">
    <source>
        <dbReference type="Proteomes" id="UP000274131"/>
    </source>
</evidence>
<dbReference type="CDD" id="cd14079">
    <property type="entry name" value="STKc_AMPK_alpha"/>
    <property type="match status" value="1"/>
</dbReference>
<name>A0A0N4VBU6_ENTVE</name>
<evidence type="ECO:0000313" key="14">
    <source>
        <dbReference type="EMBL" id="VDD92749.1"/>
    </source>
</evidence>
<evidence type="ECO:0000256" key="7">
    <source>
        <dbReference type="ARBA" id="ARBA00022777"/>
    </source>
</evidence>
<dbReference type="FunFam" id="1.10.510.10:FF:000079">
    <property type="entry name" value="Non-specific serine/threonine protein kinase"/>
    <property type="match status" value="1"/>
</dbReference>
<feature type="compositionally biased region" description="Polar residues" evidence="12">
    <location>
        <begin position="521"/>
        <end position="559"/>
    </location>
</feature>
<dbReference type="GO" id="GO:0043050">
    <property type="term" value="P:nematode pharyngeal pumping"/>
    <property type="evidence" value="ECO:0007669"/>
    <property type="project" value="UniProtKB-ARBA"/>
</dbReference>
<evidence type="ECO:0000256" key="1">
    <source>
        <dbReference type="ARBA" id="ARBA00006234"/>
    </source>
</evidence>
<dbReference type="FunFam" id="1.10.8.10:FF:000055">
    <property type="entry name" value="Non-specific serine/threonine protein kinase"/>
    <property type="match status" value="1"/>
</dbReference>
<dbReference type="EC" id="2.7.11.1" evidence="2"/>
<dbReference type="SUPFAM" id="SSF56112">
    <property type="entry name" value="Protein kinase-like (PK-like)"/>
    <property type="match status" value="1"/>
</dbReference>
<dbReference type="Proteomes" id="UP000274131">
    <property type="component" value="Unassembled WGS sequence"/>
</dbReference>
<evidence type="ECO:0000256" key="5">
    <source>
        <dbReference type="ARBA" id="ARBA00022679"/>
    </source>
</evidence>
<evidence type="ECO:0000259" key="13">
    <source>
        <dbReference type="PROSITE" id="PS50011"/>
    </source>
</evidence>
<feature type="binding site" evidence="11">
    <location>
        <position position="51"/>
    </location>
    <ligand>
        <name>ATP</name>
        <dbReference type="ChEBI" id="CHEBI:30616"/>
    </ligand>
</feature>
<dbReference type="Gene3D" id="1.10.8.10">
    <property type="entry name" value="DNA helicase RuvA subunit, C-terminal domain"/>
    <property type="match status" value="1"/>
</dbReference>
<dbReference type="InterPro" id="IPR032270">
    <property type="entry name" value="AMPK_C"/>
</dbReference>
<reference evidence="16" key="1">
    <citation type="submission" date="2017-02" db="UniProtKB">
        <authorList>
            <consortium name="WormBaseParasite"/>
        </authorList>
    </citation>
    <scope>IDENTIFICATION</scope>
</reference>
<proteinExistence type="inferred from homology"/>
<dbReference type="AlphaFoldDB" id="A0A0N4VBU6"/>
<feature type="domain" description="Protein kinase" evidence="13">
    <location>
        <begin position="22"/>
        <end position="274"/>
    </location>
</feature>
<dbReference type="PROSITE" id="PS00108">
    <property type="entry name" value="PROTEIN_KINASE_ST"/>
    <property type="match status" value="1"/>
</dbReference>
<accession>A0A0N4VBU6</accession>
<evidence type="ECO:0000256" key="12">
    <source>
        <dbReference type="SAM" id="MobiDB-lite"/>
    </source>
</evidence>
<gene>
    <name evidence="14" type="ORF">EVEC_LOCUS7500</name>
</gene>
<keyword evidence="4" id="KW-0597">Phosphoprotein</keyword>
<comment type="catalytic activity">
    <reaction evidence="9">
        <text>L-threonyl-[protein] + ATP = O-phospho-L-threonyl-[protein] + ADP + H(+)</text>
        <dbReference type="Rhea" id="RHEA:46608"/>
        <dbReference type="Rhea" id="RHEA-COMP:11060"/>
        <dbReference type="Rhea" id="RHEA-COMP:11605"/>
        <dbReference type="ChEBI" id="CHEBI:15378"/>
        <dbReference type="ChEBI" id="CHEBI:30013"/>
        <dbReference type="ChEBI" id="CHEBI:30616"/>
        <dbReference type="ChEBI" id="CHEBI:61977"/>
        <dbReference type="ChEBI" id="CHEBI:456216"/>
        <dbReference type="EC" id="2.7.11.1"/>
    </reaction>
</comment>
<keyword evidence="15" id="KW-1185">Reference proteome</keyword>
<dbReference type="SMART" id="SM00220">
    <property type="entry name" value="S_TKc"/>
    <property type="match status" value="1"/>
</dbReference>
<dbReference type="OrthoDB" id="193931at2759"/>
<dbReference type="GO" id="GO:0005737">
    <property type="term" value="C:cytoplasm"/>
    <property type="evidence" value="ECO:0007669"/>
    <property type="project" value="UniProtKB-ARBA"/>
</dbReference>
<dbReference type="FunFam" id="3.30.200.20:FF:000136">
    <property type="entry name" value="Non-specific serine/threonine protein kinase"/>
    <property type="match status" value="1"/>
</dbReference>
<dbReference type="SUPFAM" id="SSF103243">
    <property type="entry name" value="KA1-like"/>
    <property type="match status" value="1"/>
</dbReference>
<keyword evidence="5" id="KW-0808">Transferase</keyword>
<dbReference type="STRING" id="51028.A0A0N4VBU6"/>
<dbReference type="InterPro" id="IPR000719">
    <property type="entry name" value="Prot_kinase_dom"/>
</dbReference>
<evidence type="ECO:0000256" key="3">
    <source>
        <dbReference type="ARBA" id="ARBA00022527"/>
    </source>
</evidence>
<dbReference type="InterPro" id="IPR049020">
    <property type="entry name" value="PRKAA1/2_AID"/>
</dbReference>
<dbReference type="InterPro" id="IPR008271">
    <property type="entry name" value="Ser/Thr_kinase_AS"/>
</dbReference>
<dbReference type="CDD" id="cd14336">
    <property type="entry name" value="UBA_AID_AMPKalpha"/>
    <property type="match status" value="1"/>
</dbReference>
<dbReference type="GO" id="GO:0035556">
    <property type="term" value="P:intracellular signal transduction"/>
    <property type="evidence" value="ECO:0007669"/>
    <property type="project" value="TreeGrafter"/>
</dbReference>
<dbReference type="PROSITE" id="PS00107">
    <property type="entry name" value="PROTEIN_KINASE_ATP"/>
    <property type="match status" value="1"/>
</dbReference>
<dbReference type="CDD" id="cd12122">
    <property type="entry name" value="AMPKA_C"/>
    <property type="match status" value="1"/>
</dbReference>
<comment type="similarity">
    <text evidence="1">Belongs to the protein kinase superfamily. CAMK Ser/Thr protein kinase family. SNF1 subfamily.</text>
</comment>
<dbReference type="InterPro" id="IPR028375">
    <property type="entry name" value="KA1/Ssp2_C"/>
</dbReference>
<dbReference type="Gene3D" id="3.30.200.20">
    <property type="entry name" value="Phosphorylase Kinase, domain 1"/>
    <property type="match status" value="1"/>
</dbReference>
<dbReference type="EMBL" id="UXUI01008950">
    <property type="protein sequence ID" value="VDD92749.1"/>
    <property type="molecule type" value="Genomic_DNA"/>
</dbReference>
<keyword evidence="3" id="KW-0723">Serine/threonine-protein kinase</keyword>
<sequence>MASTELSKQDRETKPQIKIGHYILQQTLGVGTFGKVKVGIHEATSYKVAVKILNRQKIKSLDVVGKIRREIQNLSLFRHPHIIRLYQVISTPTDIFMIMEYVSGGELFDYIVNHGRLKTAEARRFFQQIISGVDYCHRHMVVHRDLKPENLLLDDKNNVKIADFGLSNIMTDGDFLRTSCGSPNYAAPEVISGKLYAGPEVDVWSCGVILYALLCGTLPFDDEHVPTLFRKIKSGIFPIPDYLEKSLVNLLLHMLQVDPMKRATIKDVIQHEWFQKNLPAYLFPPINESEASIVDIEAVKEVTRRYGVMEEDVTHALLGDDPHHHLSIAYNLIVDNKRIADEIGVAADYQLSVSAVSNTSLSSDELHNIGQVSEETSVFNVDRHCKILDGSSGSGGSMVAALPLDTVAVRLRPSSLQRACPHRVTIPAGSYCHPDCDKCPSWGAKECIFSRRQTSLAYCDLCPEYGKPGCIFGTPVKEKNFNPQIKANSAKLSIEEFYQVSPAGKPQGGGDFTHRHPERITATNKITPNLETVGTNAGGSQQNTSALAGQPNVTTTPLGQKSPHVKRAKWHLGIRSQSRPGSHFNLIGSVNEREDIMYEVFRAMKTLDFEWKVLNPYHVIVRRRPGNSNNDPPKMSLQLYQVDSKSYLLDFKSLVDEDLGSSTSSSRHASVSMPVDQTPPPSPTSSKQSQTMQFFEMCASLIGTLAR</sequence>
<dbReference type="Gene3D" id="3.30.310.80">
    <property type="entry name" value="Kinase associated domain 1, KA1"/>
    <property type="match status" value="1"/>
</dbReference>
<dbReference type="PROSITE" id="PS50011">
    <property type="entry name" value="PROTEIN_KINASE_DOM"/>
    <property type="match status" value="1"/>
</dbReference>
<dbReference type="GO" id="GO:0004679">
    <property type="term" value="F:AMP-activated protein kinase activity"/>
    <property type="evidence" value="ECO:0007669"/>
    <property type="project" value="UniProtKB-ARBA"/>
</dbReference>
<dbReference type="Pfam" id="PF21147">
    <property type="entry name" value="AMPK_alpha_AID"/>
    <property type="match status" value="1"/>
</dbReference>
<evidence type="ECO:0000256" key="8">
    <source>
        <dbReference type="ARBA" id="ARBA00022840"/>
    </source>
</evidence>
<keyword evidence="7" id="KW-0418">Kinase</keyword>
<evidence type="ECO:0000256" key="6">
    <source>
        <dbReference type="ARBA" id="ARBA00022741"/>
    </source>
</evidence>
<dbReference type="InterPro" id="IPR011009">
    <property type="entry name" value="Kinase-like_dom_sf"/>
</dbReference>
<dbReference type="Pfam" id="PF00069">
    <property type="entry name" value="Pkinase"/>
    <property type="match status" value="1"/>
</dbReference>
<feature type="compositionally biased region" description="Low complexity" evidence="12">
    <location>
        <begin position="662"/>
        <end position="672"/>
    </location>
</feature>
<feature type="region of interest" description="Disordered" evidence="12">
    <location>
        <begin position="662"/>
        <end position="690"/>
    </location>
</feature>
<evidence type="ECO:0000256" key="2">
    <source>
        <dbReference type="ARBA" id="ARBA00012513"/>
    </source>
</evidence>
<protein>
    <recommendedName>
        <fullName evidence="2">non-specific serine/threonine protein kinase</fullName>
        <ecNumber evidence="2">2.7.11.1</ecNumber>
    </recommendedName>
</protein>
<dbReference type="InterPro" id="IPR017441">
    <property type="entry name" value="Protein_kinase_ATP_BS"/>
</dbReference>
<evidence type="ECO:0000256" key="9">
    <source>
        <dbReference type="ARBA" id="ARBA00047899"/>
    </source>
</evidence>
<reference evidence="14 15" key="2">
    <citation type="submission" date="2018-10" db="EMBL/GenBank/DDBJ databases">
        <authorList>
            <consortium name="Pathogen Informatics"/>
        </authorList>
    </citation>
    <scope>NUCLEOTIDE SEQUENCE [LARGE SCALE GENOMIC DNA]</scope>
</reference>
<dbReference type="PANTHER" id="PTHR24346">
    <property type="entry name" value="MAP/MICROTUBULE AFFINITY-REGULATING KINASE"/>
    <property type="match status" value="1"/>
</dbReference>
<dbReference type="Pfam" id="PF16579">
    <property type="entry name" value="AdenylateSensor"/>
    <property type="match status" value="1"/>
</dbReference>
<dbReference type="GO" id="GO:0120025">
    <property type="term" value="C:plasma membrane bounded cell projection"/>
    <property type="evidence" value="ECO:0007669"/>
    <property type="project" value="UniProtKB-ARBA"/>
</dbReference>
<evidence type="ECO:0000256" key="10">
    <source>
        <dbReference type="ARBA" id="ARBA00048679"/>
    </source>
</evidence>
<dbReference type="PANTHER" id="PTHR24346:SF110">
    <property type="entry name" value="NON-SPECIFIC SERINE_THREONINE PROTEIN KINASE"/>
    <property type="match status" value="1"/>
</dbReference>
<evidence type="ECO:0000313" key="16">
    <source>
        <dbReference type="WBParaSite" id="EVEC_0000801601-mRNA-1"/>
    </source>
</evidence>
<keyword evidence="8 11" id="KW-0067">ATP-binding</keyword>
<dbReference type="WBParaSite" id="EVEC_0000801601-mRNA-1">
    <property type="protein sequence ID" value="EVEC_0000801601-mRNA-1"/>
    <property type="gene ID" value="EVEC_0000801601"/>
</dbReference>
<dbReference type="Gene3D" id="1.10.510.10">
    <property type="entry name" value="Transferase(Phosphotransferase) domain 1"/>
    <property type="match status" value="1"/>
</dbReference>
<keyword evidence="6 11" id="KW-0547">Nucleotide-binding</keyword>